<dbReference type="InterPro" id="IPR005814">
    <property type="entry name" value="Aminotrans_3"/>
</dbReference>
<evidence type="ECO:0000256" key="3">
    <source>
        <dbReference type="ARBA" id="ARBA00022576"/>
    </source>
</evidence>
<keyword evidence="8" id="KW-1185">Reference proteome</keyword>
<keyword evidence="5 6" id="KW-0663">Pyridoxal phosphate</keyword>
<name>A0A917ZEA5_9GAMM</name>
<comment type="cofactor">
    <cofactor evidence="1">
        <name>pyridoxal 5'-phosphate</name>
        <dbReference type="ChEBI" id="CHEBI:597326"/>
    </cofactor>
</comment>
<organism evidence="7 8">
    <name type="scientific">Marinobacterium nitratireducens</name>
    <dbReference type="NCBI Taxonomy" id="518897"/>
    <lineage>
        <taxon>Bacteria</taxon>
        <taxon>Pseudomonadati</taxon>
        <taxon>Pseudomonadota</taxon>
        <taxon>Gammaproteobacteria</taxon>
        <taxon>Oceanospirillales</taxon>
        <taxon>Oceanospirillaceae</taxon>
        <taxon>Marinobacterium</taxon>
    </lineage>
</organism>
<reference evidence="7 8" key="1">
    <citation type="journal article" date="2014" name="Int. J. Syst. Evol. Microbiol.">
        <title>Complete genome sequence of Corynebacterium casei LMG S-19264T (=DSM 44701T), isolated from a smear-ripened cheese.</title>
        <authorList>
            <consortium name="US DOE Joint Genome Institute (JGI-PGF)"/>
            <person name="Walter F."/>
            <person name="Albersmeier A."/>
            <person name="Kalinowski J."/>
            <person name="Ruckert C."/>
        </authorList>
    </citation>
    <scope>NUCLEOTIDE SEQUENCE [LARGE SCALE GENOMIC DNA]</scope>
    <source>
        <strain evidence="7 8">CGMCC 1.7286</strain>
    </source>
</reference>
<dbReference type="InterPro" id="IPR015422">
    <property type="entry name" value="PyrdxlP-dep_Trfase_small"/>
</dbReference>
<dbReference type="NCBIfam" id="NF005447">
    <property type="entry name" value="PRK07036.1"/>
    <property type="match status" value="1"/>
</dbReference>
<evidence type="ECO:0000256" key="6">
    <source>
        <dbReference type="RuleBase" id="RU003560"/>
    </source>
</evidence>
<comment type="caution">
    <text evidence="7">The sequence shown here is derived from an EMBL/GenBank/DDBJ whole genome shotgun (WGS) entry which is preliminary data.</text>
</comment>
<dbReference type="PANTHER" id="PTHR43094">
    <property type="entry name" value="AMINOTRANSFERASE"/>
    <property type="match status" value="1"/>
</dbReference>
<dbReference type="Gene3D" id="3.90.1150.10">
    <property type="entry name" value="Aspartate Aminotransferase, domain 1"/>
    <property type="match status" value="1"/>
</dbReference>
<evidence type="ECO:0000256" key="4">
    <source>
        <dbReference type="ARBA" id="ARBA00022679"/>
    </source>
</evidence>
<dbReference type="Pfam" id="PF00202">
    <property type="entry name" value="Aminotran_3"/>
    <property type="match status" value="1"/>
</dbReference>
<evidence type="ECO:0000256" key="1">
    <source>
        <dbReference type="ARBA" id="ARBA00001933"/>
    </source>
</evidence>
<dbReference type="RefSeq" id="WP_188860478.1">
    <property type="nucleotide sequence ID" value="NZ_BMLT01000004.1"/>
</dbReference>
<evidence type="ECO:0000256" key="5">
    <source>
        <dbReference type="ARBA" id="ARBA00022898"/>
    </source>
</evidence>
<dbReference type="GO" id="GO:0030170">
    <property type="term" value="F:pyridoxal phosphate binding"/>
    <property type="evidence" value="ECO:0007669"/>
    <property type="project" value="InterPro"/>
</dbReference>
<accession>A0A917ZEA5</accession>
<dbReference type="PIRSF" id="PIRSF000521">
    <property type="entry name" value="Transaminase_4ab_Lys_Orn"/>
    <property type="match status" value="1"/>
</dbReference>
<comment type="similarity">
    <text evidence="2 6">Belongs to the class-III pyridoxal-phosphate-dependent aminotransferase family.</text>
</comment>
<proteinExistence type="inferred from homology"/>
<dbReference type="InterPro" id="IPR015424">
    <property type="entry name" value="PyrdxlP-dep_Trfase"/>
</dbReference>
<protein>
    <submittedName>
        <fullName evidence="7">Aspartate aminotransferase family protein</fullName>
    </submittedName>
</protein>
<gene>
    <name evidence="7" type="ORF">GCM10011348_20400</name>
</gene>
<dbReference type="GO" id="GO:0008483">
    <property type="term" value="F:transaminase activity"/>
    <property type="evidence" value="ECO:0007669"/>
    <property type="project" value="UniProtKB-KW"/>
</dbReference>
<dbReference type="EMBL" id="BMLT01000004">
    <property type="protein sequence ID" value="GGO81415.1"/>
    <property type="molecule type" value="Genomic_DNA"/>
</dbReference>
<dbReference type="AlphaFoldDB" id="A0A917ZEA5"/>
<dbReference type="Proteomes" id="UP000599578">
    <property type="component" value="Unassembled WGS sequence"/>
</dbReference>
<evidence type="ECO:0000313" key="8">
    <source>
        <dbReference type="Proteomes" id="UP000599578"/>
    </source>
</evidence>
<keyword evidence="4" id="KW-0808">Transferase</keyword>
<dbReference type="PANTHER" id="PTHR43094:SF1">
    <property type="entry name" value="AMINOTRANSFERASE CLASS-III"/>
    <property type="match status" value="1"/>
</dbReference>
<dbReference type="InterPro" id="IPR049704">
    <property type="entry name" value="Aminotrans_3_PPA_site"/>
</dbReference>
<keyword evidence="3 7" id="KW-0032">Aminotransferase</keyword>
<dbReference type="InterPro" id="IPR015421">
    <property type="entry name" value="PyrdxlP-dep_Trfase_major"/>
</dbReference>
<dbReference type="CDD" id="cd00610">
    <property type="entry name" value="OAT_like"/>
    <property type="match status" value="1"/>
</dbReference>
<evidence type="ECO:0000313" key="7">
    <source>
        <dbReference type="EMBL" id="GGO81415.1"/>
    </source>
</evidence>
<dbReference type="Gene3D" id="3.40.640.10">
    <property type="entry name" value="Type I PLP-dependent aspartate aminotransferase-like (Major domain)"/>
    <property type="match status" value="1"/>
</dbReference>
<dbReference type="SUPFAM" id="SSF53383">
    <property type="entry name" value="PLP-dependent transferases"/>
    <property type="match status" value="1"/>
</dbReference>
<dbReference type="PROSITE" id="PS00600">
    <property type="entry name" value="AA_TRANSFER_CLASS_3"/>
    <property type="match status" value="1"/>
</dbReference>
<dbReference type="FunFam" id="3.40.640.10:FF:000014">
    <property type="entry name" value="Adenosylmethionine-8-amino-7-oxononanoate aminotransferase, probable"/>
    <property type="match status" value="1"/>
</dbReference>
<evidence type="ECO:0000256" key="2">
    <source>
        <dbReference type="ARBA" id="ARBA00008954"/>
    </source>
</evidence>
<sequence>MSWDINKLWEQDKAHFVHPFTDFSVFQEEGCDIITESNGEYVFDGKGNKYLDGIAGLWCVNIGHGRKEMGQVMAEQAEKMAYYSPFNNLSNVPATQLAAKLAELAPSNLNHVFYSCGGSVANDTTIRIVHYYFNQLGKQDKKIIISRNNGYHGTTYVSATLTGIESNNWGFDTAHQFVHHVKEANCYRRPAGMTEAEYCDYLVEDFENSISELGGEEKVAAFIAEPIMGAGGVLVAPEGYHRRMYEVCKKYGMLFISDEVVTAFGRLGHFFASEDVFGVQPDIINCAKGLTSGYIPLGATLLSDEIYEVISKPQREGAVFSTGFTYSGHPVACAAALKNIEIMEREGICQNVRDVGPYLEQQLATLKDLPIVGDVRGSHFMMCIESVADKDTKELLPLEANVGKRIAEQCQKRGLIVRPIAHLNVLSPPLIWTRETVDQVVGILRQSILATVESLIEDGLYQPQA</sequence>